<dbReference type="GO" id="GO:0051539">
    <property type="term" value="F:4 iron, 4 sulfur cluster binding"/>
    <property type="evidence" value="ECO:0007669"/>
    <property type="project" value="UniProtKB-UniRule"/>
</dbReference>
<dbReference type="GO" id="GO:0006744">
    <property type="term" value="P:ubiquinone biosynthetic process"/>
    <property type="evidence" value="ECO:0007669"/>
    <property type="project" value="UniProtKB-UniRule"/>
</dbReference>
<keyword evidence="1" id="KW-0479">Metal-binding</keyword>
<keyword evidence="2" id="KW-0378">Hydrolase</keyword>
<proteinExistence type="inferred from homology"/>
<reference evidence="2 3" key="1">
    <citation type="submission" date="2017-10" db="EMBL/GenBank/DDBJ databases">
        <title>Two draft genome sequences of Pusillimonas sp. strains isolated from a nitrate- and radionuclide-contaminated groundwater in Russia.</title>
        <authorList>
            <person name="Grouzdev D.S."/>
            <person name="Tourova T.P."/>
            <person name="Goeva M.A."/>
            <person name="Babich T.L."/>
            <person name="Sokolova D.S."/>
            <person name="Abdullin R."/>
            <person name="Poltaraus A.B."/>
            <person name="Toshchakov S.V."/>
            <person name="Nazina T.N."/>
        </authorList>
    </citation>
    <scope>NUCLEOTIDE SEQUENCE [LARGE SCALE GENOMIC DNA]</scope>
    <source>
        <strain evidence="2 3">JR1/69-2-13</strain>
    </source>
</reference>
<keyword evidence="1" id="KW-0411">Iron-sulfur</keyword>
<dbReference type="InterPro" id="IPR051454">
    <property type="entry name" value="RNA/ubiquinone_mod_enzymes"/>
</dbReference>
<dbReference type="Pfam" id="PF01136">
    <property type="entry name" value="Peptidase_U32"/>
    <property type="match status" value="1"/>
</dbReference>
<comment type="pathway">
    <text evidence="1">Cofactor biosynthesis; ubiquinone biosynthesis.</text>
</comment>
<evidence type="ECO:0000256" key="1">
    <source>
        <dbReference type="HAMAP-Rule" id="MF_02232"/>
    </source>
</evidence>
<evidence type="ECO:0000313" key="3">
    <source>
        <dbReference type="Proteomes" id="UP000234328"/>
    </source>
</evidence>
<comment type="caution">
    <text evidence="2">The sequence shown here is derived from an EMBL/GenBank/DDBJ whole genome shotgun (WGS) entry which is preliminary data.</text>
</comment>
<keyword evidence="3" id="KW-1185">Reference proteome</keyword>
<name>A0A2N4UFC2_9BURK</name>
<feature type="binding site" evidence="1">
    <location>
        <position position="187"/>
    </location>
    <ligand>
        <name>[4Fe-4S] cluster</name>
        <dbReference type="ChEBI" id="CHEBI:49883"/>
    </ligand>
</feature>
<comment type="similarity">
    <text evidence="1">Belongs to the peptidase U32 family. UbiU subfamily.</text>
</comment>
<dbReference type="AlphaFoldDB" id="A0A2N4UFC2"/>
<organism evidence="2 3">
    <name type="scientific">Pollutimonas nitritireducens</name>
    <dbReference type="NCBI Taxonomy" id="2045209"/>
    <lineage>
        <taxon>Bacteria</taxon>
        <taxon>Pseudomonadati</taxon>
        <taxon>Pseudomonadota</taxon>
        <taxon>Betaproteobacteria</taxon>
        <taxon>Burkholderiales</taxon>
        <taxon>Alcaligenaceae</taxon>
        <taxon>Pollutimonas</taxon>
    </lineage>
</organism>
<protein>
    <recommendedName>
        <fullName evidence="1">Ubiquinone biosynthesis protein UbiU</fullName>
    </recommendedName>
</protein>
<dbReference type="OrthoDB" id="9807498at2"/>
<dbReference type="GO" id="GO:0046872">
    <property type="term" value="F:metal ion binding"/>
    <property type="evidence" value="ECO:0007669"/>
    <property type="project" value="UniProtKB-KW"/>
</dbReference>
<keyword evidence="1" id="KW-0408">Iron</keyword>
<sequence length="349" mass="38351">MTLPLSSSSHSATPRAAPMELVCPAGSLPALKSAIDNGADCVYLGFRDVTNARNFAGLNFDDAAVNEGIRYAHRQGRKVFVALNTYPQPSGWALWRAAVDRAADSGIDAMIVADPGLMQYASQHHPQLRLHLSVQGSATNYEAINFYREHFGVVRAVLPRVLSLAQVEQVTEKTPVEIEVFGFGSLCVMVEGRCALSSYATGESPNTHGVCSPAKSVRWQQTAQGLESRLNGVLIDRYADGENAGYPTLCKGRFDVADENYYALEEPTSLNTLELLPQLMKIGVRAIKIEGRQRSPAYVAQVTRVWRDAIDQCLASQQRYSVKPAWMAELNKVAEGQQHTLGAYHRPWK</sequence>
<evidence type="ECO:0000313" key="2">
    <source>
        <dbReference type="EMBL" id="PLC53722.1"/>
    </source>
</evidence>
<dbReference type="RefSeq" id="WP_102070446.1">
    <property type="nucleotide sequence ID" value="NZ_PDNV01000007.1"/>
</dbReference>
<accession>A0A2N4UFC2</accession>
<keyword evidence="1" id="KW-0004">4Fe-4S</keyword>
<feature type="binding site" evidence="1">
    <location>
        <position position="250"/>
    </location>
    <ligand>
        <name>[4Fe-4S] cluster</name>
        <dbReference type="ChEBI" id="CHEBI:49883"/>
    </ligand>
</feature>
<dbReference type="HAMAP" id="MF_02232">
    <property type="entry name" value="UbiU"/>
    <property type="match status" value="1"/>
</dbReference>
<comment type="function">
    <text evidence="1">Required for O(2)-independent ubiquinone (coenzyme Q) biosynthesis. Together with UbiV, is essential for the C6-hydroxylation reaction in the oxygen-independent ubiquinone biosynthesis pathway.</text>
</comment>
<dbReference type="PANTHER" id="PTHR30217:SF3">
    <property type="entry name" value="UBIQUINONE BIOSYNTHESIS PROTEIN UBIU"/>
    <property type="match status" value="1"/>
</dbReference>
<feature type="binding site" evidence="1">
    <location>
        <position position="194"/>
    </location>
    <ligand>
        <name>[4Fe-4S] cluster</name>
        <dbReference type="ChEBI" id="CHEBI:49883"/>
    </ligand>
</feature>
<dbReference type="GO" id="GO:0008233">
    <property type="term" value="F:peptidase activity"/>
    <property type="evidence" value="ECO:0007669"/>
    <property type="project" value="UniProtKB-KW"/>
</dbReference>
<dbReference type="PROSITE" id="PS01276">
    <property type="entry name" value="PEPTIDASE_U32"/>
    <property type="match status" value="1"/>
</dbReference>
<dbReference type="PANTHER" id="PTHR30217">
    <property type="entry name" value="PEPTIDASE U32 FAMILY"/>
    <property type="match status" value="1"/>
</dbReference>
<dbReference type="Proteomes" id="UP000234328">
    <property type="component" value="Unassembled WGS sequence"/>
</dbReference>
<dbReference type="GO" id="GO:0006508">
    <property type="term" value="P:proteolysis"/>
    <property type="evidence" value="ECO:0007669"/>
    <property type="project" value="UniProtKB-KW"/>
</dbReference>
<dbReference type="InterPro" id="IPR001539">
    <property type="entry name" value="Peptidase_U32"/>
</dbReference>
<comment type="subunit">
    <text evidence="1">Forms a heterodimer with UbiV.</text>
</comment>
<gene>
    <name evidence="1" type="primary">ubiU</name>
    <name evidence="2" type="ORF">CR155_12560</name>
</gene>
<dbReference type="InterPro" id="IPR043692">
    <property type="entry name" value="UbiU"/>
</dbReference>
<feature type="binding site" evidence="1">
    <location>
        <position position="211"/>
    </location>
    <ligand>
        <name>[4Fe-4S] cluster</name>
        <dbReference type="ChEBI" id="CHEBI:49883"/>
    </ligand>
</feature>
<comment type="cofactor">
    <cofactor evidence="1">
        <name>[4Fe-4S] cluster</name>
        <dbReference type="ChEBI" id="CHEBI:49883"/>
    </cofactor>
</comment>
<dbReference type="UniPathway" id="UPA00232"/>
<keyword evidence="1" id="KW-0831">Ubiquinone biosynthesis</keyword>
<dbReference type="EMBL" id="PDNV01000007">
    <property type="protein sequence ID" value="PLC53722.1"/>
    <property type="molecule type" value="Genomic_DNA"/>
</dbReference>
<keyword evidence="2" id="KW-0645">Protease</keyword>